<evidence type="ECO:0000313" key="5">
    <source>
        <dbReference type="Proteomes" id="UP000504638"/>
    </source>
</evidence>
<keyword evidence="5" id="KW-1185">Reference proteome</keyword>
<dbReference type="EMBL" id="ML975149">
    <property type="protein sequence ID" value="KAF1817656.1"/>
    <property type="molecule type" value="Genomic_DNA"/>
</dbReference>
<dbReference type="PANTHER" id="PTHR38790">
    <property type="entry name" value="2EXR DOMAIN-CONTAINING PROTEIN-RELATED"/>
    <property type="match status" value="1"/>
</dbReference>
<keyword evidence="2" id="KW-0472">Membrane</keyword>
<dbReference type="InterPro" id="IPR056632">
    <property type="entry name" value="DUF7730"/>
</dbReference>
<sequence>MVSRRLNHLSRYEALLLIATCPIWCPIACFIILLDRDPPAEAMEDKLELVRQKRCGTRTPKKLPPRRKRELSQPPPLQREYLSEEQVDEPVQVVNEKTGVKEEGIEVKLTQLVSKIHPKKKPDLAMSSQQQSMLLSKLPAELREMIWNEVIGDHVLHINHDWLKSTRRFEPLRTRDKKRLFYGTWHDHDSLRFPAGYRQRFWLHGFLSLNEVILSFSSARILSLPLTCRQIYMECIHLLYQRNFFSFRHLFQLTYFKSAVLPHRLSQIRYLRLQWRIPVNIFQDYVPTKWQRPPWNRRTWEKAIDTLVAMKGLRELIVIISCTFDDEASTGELLTSLSRVRLGERGKYTVGVSWKENAMDRHLLYHGLPFRLVRKGDADWDA</sequence>
<protein>
    <recommendedName>
        <fullName evidence="3">DUF7730 domain-containing protein</fullName>
    </recommendedName>
</protein>
<reference evidence="6" key="3">
    <citation type="submission" date="2025-04" db="UniProtKB">
        <authorList>
            <consortium name="RefSeq"/>
        </authorList>
    </citation>
    <scope>IDENTIFICATION</scope>
    <source>
        <strain evidence="6">CBS 781.70</strain>
    </source>
</reference>
<keyword evidence="2" id="KW-0812">Transmembrane</keyword>
<feature type="compositionally biased region" description="Basic residues" evidence="1">
    <location>
        <begin position="53"/>
        <end position="69"/>
    </location>
</feature>
<feature type="transmembrane region" description="Helical" evidence="2">
    <location>
        <begin position="12"/>
        <end position="34"/>
    </location>
</feature>
<dbReference type="AlphaFoldDB" id="A0A6G1GI74"/>
<dbReference type="Pfam" id="PF24864">
    <property type="entry name" value="DUF7730"/>
    <property type="match status" value="1"/>
</dbReference>
<dbReference type="GeneID" id="54423258"/>
<dbReference type="RefSeq" id="XP_033539287.1">
    <property type="nucleotide sequence ID" value="XM_033682688.1"/>
</dbReference>
<dbReference type="PANTHER" id="PTHR38790:SF9">
    <property type="entry name" value="F-BOX DOMAIN-CONTAINING PROTEIN"/>
    <property type="match status" value="1"/>
</dbReference>
<feature type="region of interest" description="Disordered" evidence="1">
    <location>
        <begin position="53"/>
        <end position="82"/>
    </location>
</feature>
<dbReference type="OrthoDB" id="4757095at2759"/>
<proteinExistence type="predicted"/>
<organism evidence="4">
    <name type="scientific">Eremomyces bilateralis CBS 781.70</name>
    <dbReference type="NCBI Taxonomy" id="1392243"/>
    <lineage>
        <taxon>Eukaryota</taxon>
        <taxon>Fungi</taxon>
        <taxon>Dikarya</taxon>
        <taxon>Ascomycota</taxon>
        <taxon>Pezizomycotina</taxon>
        <taxon>Dothideomycetes</taxon>
        <taxon>Dothideomycetes incertae sedis</taxon>
        <taxon>Eremomycetales</taxon>
        <taxon>Eremomycetaceae</taxon>
        <taxon>Eremomyces</taxon>
    </lineage>
</organism>
<evidence type="ECO:0000256" key="1">
    <source>
        <dbReference type="SAM" id="MobiDB-lite"/>
    </source>
</evidence>
<evidence type="ECO:0000259" key="3">
    <source>
        <dbReference type="Pfam" id="PF24864"/>
    </source>
</evidence>
<keyword evidence="2" id="KW-1133">Transmembrane helix</keyword>
<gene>
    <name evidence="4 6" type="ORF">P152DRAFT_510837</name>
</gene>
<evidence type="ECO:0000313" key="6">
    <source>
        <dbReference type="RefSeq" id="XP_033539287.1"/>
    </source>
</evidence>
<feature type="domain" description="DUF7730" evidence="3">
    <location>
        <begin position="128"/>
        <end position="340"/>
    </location>
</feature>
<evidence type="ECO:0000313" key="4">
    <source>
        <dbReference type="EMBL" id="KAF1817656.1"/>
    </source>
</evidence>
<accession>A0A6G1GI74</accession>
<evidence type="ECO:0000256" key="2">
    <source>
        <dbReference type="SAM" id="Phobius"/>
    </source>
</evidence>
<name>A0A6G1GI74_9PEZI</name>
<reference evidence="6" key="2">
    <citation type="submission" date="2020-04" db="EMBL/GenBank/DDBJ databases">
        <authorList>
            <consortium name="NCBI Genome Project"/>
        </authorList>
    </citation>
    <scope>NUCLEOTIDE SEQUENCE</scope>
    <source>
        <strain evidence="6">CBS 781.70</strain>
    </source>
</reference>
<reference evidence="4 6" key="1">
    <citation type="submission" date="2020-01" db="EMBL/GenBank/DDBJ databases">
        <authorList>
            <consortium name="DOE Joint Genome Institute"/>
            <person name="Haridas S."/>
            <person name="Albert R."/>
            <person name="Binder M."/>
            <person name="Bloem J."/>
            <person name="Labutti K."/>
            <person name="Salamov A."/>
            <person name="Andreopoulos B."/>
            <person name="Baker S.E."/>
            <person name="Barry K."/>
            <person name="Bills G."/>
            <person name="Bluhm B.H."/>
            <person name="Cannon C."/>
            <person name="Castanera R."/>
            <person name="Culley D.E."/>
            <person name="Daum C."/>
            <person name="Ezra D."/>
            <person name="Gonzalez J.B."/>
            <person name="Henrissat B."/>
            <person name="Kuo A."/>
            <person name="Liang C."/>
            <person name="Lipzen A."/>
            <person name="Lutzoni F."/>
            <person name="Magnuson J."/>
            <person name="Mondo S."/>
            <person name="Nolan M."/>
            <person name="Ohm R."/>
            <person name="Pangilinan J."/>
            <person name="Park H.-J."/>
            <person name="Ramirez L."/>
            <person name="Alfaro M."/>
            <person name="Sun H."/>
            <person name="Tritt A."/>
            <person name="Yoshinaga Y."/>
            <person name="Zwiers L.-H."/>
            <person name="Turgeon B.G."/>
            <person name="Goodwin S.B."/>
            <person name="Spatafora J.W."/>
            <person name="Crous P.W."/>
            <person name="Grigoriev I.V."/>
        </authorList>
    </citation>
    <scope>NUCLEOTIDE SEQUENCE</scope>
    <source>
        <strain evidence="4 6">CBS 781.70</strain>
    </source>
</reference>
<dbReference type="Proteomes" id="UP000504638">
    <property type="component" value="Unplaced"/>
</dbReference>